<keyword evidence="17" id="KW-1185">Reference proteome</keyword>
<feature type="domain" description="Hexokinase C-terminal" evidence="15">
    <location>
        <begin position="358"/>
        <end position="585"/>
    </location>
</feature>
<reference evidence="16 17" key="1">
    <citation type="journal article" date="2015" name="Nat. Commun.">
        <title>Outbred genome sequencing and CRISPR/Cas9 gene editing in butterflies.</title>
        <authorList>
            <person name="Li X."/>
            <person name="Fan D."/>
            <person name="Zhang W."/>
            <person name="Liu G."/>
            <person name="Zhang L."/>
            <person name="Zhao L."/>
            <person name="Fang X."/>
            <person name="Chen L."/>
            <person name="Dong Y."/>
            <person name="Chen Y."/>
            <person name="Ding Y."/>
            <person name="Zhao R."/>
            <person name="Feng M."/>
            <person name="Zhu Y."/>
            <person name="Feng Y."/>
            <person name="Jiang X."/>
            <person name="Zhu D."/>
            <person name="Xiang H."/>
            <person name="Feng X."/>
            <person name="Li S."/>
            <person name="Wang J."/>
            <person name="Zhang G."/>
            <person name="Kronforst M.R."/>
            <person name="Wang W."/>
        </authorList>
    </citation>
    <scope>NUCLEOTIDE SEQUENCE [LARGE SCALE GENOMIC DNA]</scope>
    <source>
        <strain evidence="16">Ya'a_city_454_Px</strain>
        <tissue evidence="16">Whole body</tissue>
    </source>
</reference>
<dbReference type="SUPFAM" id="SSF53067">
    <property type="entry name" value="Actin-like ATPase domain"/>
    <property type="match status" value="2"/>
</dbReference>
<dbReference type="GO" id="GO:0006006">
    <property type="term" value="P:glucose metabolic process"/>
    <property type="evidence" value="ECO:0007669"/>
    <property type="project" value="UniProtKB-ARBA"/>
</dbReference>
<evidence type="ECO:0000256" key="8">
    <source>
        <dbReference type="ARBA" id="ARBA00023152"/>
    </source>
</evidence>
<dbReference type="PANTHER" id="PTHR19443:SF54">
    <property type="entry name" value="PHOSPHOTRANSFERASE"/>
    <property type="match status" value="1"/>
</dbReference>
<dbReference type="STRING" id="66420.A0A0N0P9H4"/>
<dbReference type="PROSITE" id="PS51748">
    <property type="entry name" value="HEXOKINASE_2"/>
    <property type="match status" value="1"/>
</dbReference>
<dbReference type="InterPro" id="IPR043129">
    <property type="entry name" value="ATPase_NBD"/>
</dbReference>
<evidence type="ECO:0000256" key="6">
    <source>
        <dbReference type="ARBA" id="ARBA00022777"/>
    </source>
</evidence>
<protein>
    <recommendedName>
        <fullName evidence="12">Phosphotransferase</fullName>
        <ecNumber evidence="12">2.7.1.-</ecNumber>
    </recommendedName>
</protein>
<comment type="similarity">
    <text evidence="3 12">Belongs to the hexokinase family.</text>
</comment>
<proteinExistence type="inferred from homology"/>
<evidence type="ECO:0000259" key="15">
    <source>
        <dbReference type="Pfam" id="PF03727"/>
    </source>
</evidence>
<evidence type="ECO:0000256" key="1">
    <source>
        <dbReference type="ARBA" id="ARBA00004888"/>
    </source>
</evidence>
<dbReference type="UniPathway" id="UPA00109">
    <property type="reaction ID" value="UER00180"/>
</dbReference>
<accession>A0A0N0P9H4</accession>
<evidence type="ECO:0000313" key="16">
    <source>
        <dbReference type="EMBL" id="KPJ00943.1"/>
    </source>
</evidence>
<evidence type="ECO:0000256" key="3">
    <source>
        <dbReference type="ARBA" id="ARBA00009225"/>
    </source>
</evidence>
<dbReference type="InterPro" id="IPR001312">
    <property type="entry name" value="Hexokinase"/>
</dbReference>
<dbReference type="PRINTS" id="PR00475">
    <property type="entry name" value="HEXOKINASE"/>
</dbReference>
<dbReference type="UniPathway" id="UPA00242"/>
<dbReference type="AlphaFoldDB" id="A0A0N0P9H4"/>
<evidence type="ECO:0000256" key="9">
    <source>
        <dbReference type="ARBA" id="ARBA00044613"/>
    </source>
</evidence>
<evidence type="ECO:0000256" key="13">
    <source>
        <dbReference type="SAM" id="MobiDB-lite"/>
    </source>
</evidence>
<dbReference type="Gene3D" id="3.40.367.20">
    <property type="match status" value="1"/>
</dbReference>
<dbReference type="GO" id="GO:0008865">
    <property type="term" value="F:fructokinase activity"/>
    <property type="evidence" value="ECO:0007669"/>
    <property type="project" value="TreeGrafter"/>
</dbReference>
<organism evidence="16 17">
    <name type="scientific">Papilio xuthus</name>
    <name type="common">Asian swallowtail butterfly</name>
    <dbReference type="NCBI Taxonomy" id="66420"/>
    <lineage>
        <taxon>Eukaryota</taxon>
        <taxon>Metazoa</taxon>
        <taxon>Ecdysozoa</taxon>
        <taxon>Arthropoda</taxon>
        <taxon>Hexapoda</taxon>
        <taxon>Insecta</taxon>
        <taxon>Pterygota</taxon>
        <taxon>Neoptera</taxon>
        <taxon>Endopterygota</taxon>
        <taxon>Lepidoptera</taxon>
        <taxon>Glossata</taxon>
        <taxon>Ditrysia</taxon>
        <taxon>Papilionoidea</taxon>
        <taxon>Papilionidae</taxon>
        <taxon>Papilioninae</taxon>
        <taxon>Papilio</taxon>
    </lineage>
</organism>
<comment type="pathway">
    <text evidence="2">Carbohydrate metabolism; hexose metabolism.</text>
</comment>
<name>A0A0N0P9H4_PAPXU</name>
<keyword evidence="5 12" id="KW-0547">Nucleotide-binding</keyword>
<dbReference type="EMBL" id="KQ459444">
    <property type="protein sequence ID" value="KPJ00943.1"/>
    <property type="molecule type" value="Genomic_DNA"/>
</dbReference>
<dbReference type="EC" id="2.7.1.-" evidence="12"/>
<dbReference type="PANTHER" id="PTHR19443">
    <property type="entry name" value="HEXOKINASE"/>
    <property type="match status" value="1"/>
</dbReference>
<dbReference type="GO" id="GO:0005829">
    <property type="term" value="C:cytosol"/>
    <property type="evidence" value="ECO:0007669"/>
    <property type="project" value="TreeGrafter"/>
</dbReference>
<evidence type="ECO:0000256" key="4">
    <source>
        <dbReference type="ARBA" id="ARBA00022679"/>
    </source>
</evidence>
<gene>
    <name evidence="16" type="ORF">RR46_00879</name>
</gene>
<evidence type="ECO:0000256" key="10">
    <source>
        <dbReference type="ARBA" id="ARBA00047905"/>
    </source>
</evidence>
<dbReference type="GO" id="GO:0004340">
    <property type="term" value="F:glucokinase activity"/>
    <property type="evidence" value="ECO:0007669"/>
    <property type="project" value="TreeGrafter"/>
</dbReference>
<comment type="catalytic activity">
    <reaction evidence="11">
        <text>D-glucose + ATP = D-glucose 6-phosphate + ADP + H(+)</text>
        <dbReference type="Rhea" id="RHEA:17825"/>
        <dbReference type="ChEBI" id="CHEBI:4167"/>
        <dbReference type="ChEBI" id="CHEBI:15378"/>
        <dbReference type="ChEBI" id="CHEBI:30616"/>
        <dbReference type="ChEBI" id="CHEBI:61548"/>
        <dbReference type="ChEBI" id="CHEBI:456216"/>
        <dbReference type="EC" id="2.7.1.1"/>
    </reaction>
    <physiologicalReaction direction="left-to-right" evidence="11">
        <dbReference type="Rhea" id="RHEA:17826"/>
    </physiologicalReaction>
</comment>
<feature type="domain" description="Hexokinase N-terminal" evidence="14">
    <location>
        <begin position="166"/>
        <end position="350"/>
    </location>
</feature>
<comment type="pathway">
    <text evidence="1">Carbohydrate degradation; glycolysis; D-glyceraldehyde 3-phosphate and glycerone phosphate from D-glucose: step 1/4.</text>
</comment>
<dbReference type="Pfam" id="PF03727">
    <property type="entry name" value="Hexokinase_2"/>
    <property type="match status" value="1"/>
</dbReference>
<evidence type="ECO:0000256" key="5">
    <source>
        <dbReference type="ARBA" id="ARBA00022741"/>
    </source>
</evidence>
<dbReference type="InterPro" id="IPR022673">
    <property type="entry name" value="Hexokinase_C"/>
</dbReference>
<comment type="catalytic activity">
    <reaction evidence="9">
        <text>a D-hexose + ATP = a D-hexose 6-phosphate + ADP + H(+)</text>
        <dbReference type="Rhea" id="RHEA:22740"/>
        <dbReference type="ChEBI" id="CHEBI:4194"/>
        <dbReference type="ChEBI" id="CHEBI:15378"/>
        <dbReference type="ChEBI" id="CHEBI:30616"/>
        <dbReference type="ChEBI" id="CHEBI:229467"/>
        <dbReference type="ChEBI" id="CHEBI:456216"/>
        <dbReference type="EC" id="2.7.1.1"/>
    </reaction>
    <physiologicalReaction direction="left-to-right" evidence="9">
        <dbReference type="Rhea" id="RHEA:22741"/>
    </physiologicalReaction>
</comment>
<keyword evidence="7 12" id="KW-0067">ATP-binding</keyword>
<dbReference type="GO" id="GO:0006096">
    <property type="term" value="P:glycolytic process"/>
    <property type="evidence" value="ECO:0007669"/>
    <property type="project" value="UniProtKB-UniPathway"/>
</dbReference>
<dbReference type="InterPro" id="IPR019807">
    <property type="entry name" value="Hexokinase_BS"/>
</dbReference>
<feature type="compositionally biased region" description="Polar residues" evidence="13">
    <location>
        <begin position="85"/>
        <end position="109"/>
    </location>
</feature>
<dbReference type="GO" id="GO:0001678">
    <property type="term" value="P:intracellular glucose homeostasis"/>
    <property type="evidence" value="ECO:0007669"/>
    <property type="project" value="InterPro"/>
</dbReference>
<dbReference type="Pfam" id="PF00349">
    <property type="entry name" value="Hexokinase_1"/>
    <property type="match status" value="1"/>
</dbReference>
<evidence type="ECO:0000256" key="2">
    <source>
        <dbReference type="ARBA" id="ARBA00005028"/>
    </source>
</evidence>
<keyword evidence="6 12" id="KW-0418">Kinase</keyword>
<dbReference type="InterPro" id="IPR022672">
    <property type="entry name" value="Hexokinase_N"/>
</dbReference>
<dbReference type="PROSITE" id="PS00378">
    <property type="entry name" value="HEXOKINASE_1"/>
    <property type="match status" value="1"/>
</dbReference>
<keyword evidence="4 12" id="KW-0808">Transferase</keyword>
<dbReference type="GO" id="GO:0005524">
    <property type="term" value="F:ATP binding"/>
    <property type="evidence" value="ECO:0007669"/>
    <property type="project" value="UniProtKB-UniRule"/>
</dbReference>
<dbReference type="Gene3D" id="3.30.420.40">
    <property type="match status" value="1"/>
</dbReference>
<dbReference type="Proteomes" id="UP000053268">
    <property type="component" value="Unassembled WGS sequence"/>
</dbReference>
<evidence type="ECO:0000256" key="12">
    <source>
        <dbReference type="RuleBase" id="RU362007"/>
    </source>
</evidence>
<dbReference type="GO" id="GO:0005536">
    <property type="term" value="F:D-glucose binding"/>
    <property type="evidence" value="ECO:0007669"/>
    <property type="project" value="InterPro"/>
</dbReference>
<keyword evidence="8 12" id="KW-0324">Glycolysis</keyword>
<evidence type="ECO:0000256" key="11">
    <source>
        <dbReference type="ARBA" id="ARBA00048160"/>
    </source>
</evidence>
<feature type="region of interest" description="Disordered" evidence="13">
    <location>
        <begin position="83"/>
        <end position="109"/>
    </location>
</feature>
<dbReference type="FunFam" id="3.30.420.40:FF:000805">
    <property type="entry name" value="Hexokinase-2"/>
    <property type="match status" value="1"/>
</dbReference>
<sequence length="595" mass="64436">MSEYVRITQTFGLGKCIPCGRVRVRVRGAVQWARRDVTTAPSAHHTRENSQDFGMITTSYNNPDQVLIMSTAVENFAVGGEARVNGSQHNGSTQLNGSARPNGSAQHNGLAQLNGTAQFNGSGQLNGSAQHNGTARRSLWDAQFLPPPLVLEDRARALKIQTRLAGLVLCGQALVRVGETFARELERGLCDLPSSLQMENTYVPELPDGTEEGVFLALDLGGTNFRVLLLQLAAGQLVRERVRQYHISDALRSGPGEDLFGFLADCVQDFLRGEGMEEQELSLGFTFSFPMRQHSISSGELLTWTKSFCCGGMAGRDVAAMLQHCLHERGLRVRVQVLLNDTTGTLVAGAHRDPDVGIGVIMGTGSNGCYVERAERVQHWEAGRRRARDVVVDVEWGAFGDNGCLDFLRTDYDAEVDERSLLTASFTFEKYIGGKYLGELLGVVLGALARDGLFPAAPAPSALTTAHLSVFEEENCAGAWRETADTLEAACGAHVTRADALVAQHVARVISNRAAQLVSVCVAWLLRRMARERVAVAVDGSVYKRHPRIQHLMNKYVALLAPEHPFTLLGAEDGSGKGSALTAAIAARVAARHLP</sequence>
<comment type="catalytic activity">
    <reaction evidence="10">
        <text>D-fructose + ATP = D-fructose 6-phosphate + ADP + H(+)</text>
        <dbReference type="Rhea" id="RHEA:16125"/>
        <dbReference type="ChEBI" id="CHEBI:15378"/>
        <dbReference type="ChEBI" id="CHEBI:30616"/>
        <dbReference type="ChEBI" id="CHEBI:37721"/>
        <dbReference type="ChEBI" id="CHEBI:61527"/>
        <dbReference type="ChEBI" id="CHEBI:456216"/>
        <dbReference type="EC" id="2.7.1.1"/>
    </reaction>
    <physiologicalReaction direction="left-to-right" evidence="10">
        <dbReference type="Rhea" id="RHEA:16126"/>
    </physiologicalReaction>
</comment>
<evidence type="ECO:0000313" key="17">
    <source>
        <dbReference type="Proteomes" id="UP000053268"/>
    </source>
</evidence>
<evidence type="ECO:0000259" key="14">
    <source>
        <dbReference type="Pfam" id="PF00349"/>
    </source>
</evidence>
<dbReference type="GO" id="GO:0005739">
    <property type="term" value="C:mitochondrion"/>
    <property type="evidence" value="ECO:0007669"/>
    <property type="project" value="TreeGrafter"/>
</dbReference>
<evidence type="ECO:0000256" key="7">
    <source>
        <dbReference type="ARBA" id="ARBA00022840"/>
    </source>
</evidence>